<evidence type="ECO:0000259" key="3">
    <source>
        <dbReference type="Pfam" id="PF00149"/>
    </source>
</evidence>
<proteinExistence type="predicted"/>
<dbReference type="PANTHER" id="PTHR43143">
    <property type="entry name" value="METALLOPHOSPHOESTERASE, CALCINEURIN SUPERFAMILY"/>
    <property type="match status" value="1"/>
</dbReference>
<evidence type="ECO:0000313" key="4">
    <source>
        <dbReference type="EMBL" id="MFD2159677.1"/>
    </source>
</evidence>
<feature type="chain" id="PRO_5046479986" evidence="2">
    <location>
        <begin position="28"/>
        <end position="378"/>
    </location>
</feature>
<dbReference type="PANTHER" id="PTHR43143:SF5">
    <property type="entry name" value="SECRETED PROTEIN"/>
    <property type="match status" value="1"/>
</dbReference>
<dbReference type="EMBL" id="JBHUJB010000049">
    <property type="protein sequence ID" value="MFD2159677.1"/>
    <property type="molecule type" value="Genomic_DNA"/>
</dbReference>
<dbReference type="Proteomes" id="UP001597389">
    <property type="component" value="Unassembled WGS sequence"/>
</dbReference>
<reference evidence="5" key="1">
    <citation type="journal article" date="2019" name="Int. J. Syst. Evol. Microbiol.">
        <title>The Global Catalogue of Microorganisms (GCM) 10K type strain sequencing project: providing services to taxonomists for standard genome sequencing and annotation.</title>
        <authorList>
            <consortium name="The Broad Institute Genomics Platform"/>
            <consortium name="The Broad Institute Genome Sequencing Center for Infectious Disease"/>
            <person name="Wu L."/>
            <person name="Ma J."/>
        </authorList>
    </citation>
    <scope>NUCLEOTIDE SEQUENCE [LARGE SCALE GENOMIC DNA]</scope>
    <source>
        <strain evidence="5">CCUG 57942</strain>
    </source>
</reference>
<gene>
    <name evidence="4" type="ORF">ACFSW8_12275</name>
</gene>
<keyword evidence="5" id="KW-1185">Reference proteome</keyword>
<dbReference type="InterPro" id="IPR006311">
    <property type="entry name" value="TAT_signal"/>
</dbReference>
<dbReference type="Pfam" id="PF00149">
    <property type="entry name" value="Metallophos"/>
    <property type="match status" value="1"/>
</dbReference>
<dbReference type="Gene3D" id="3.60.21.10">
    <property type="match status" value="1"/>
</dbReference>
<dbReference type="RefSeq" id="WP_377089577.1">
    <property type="nucleotide sequence ID" value="NZ_JBHSJL010000014.1"/>
</dbReference>
<name>A0ABW4ZCV5_9BACT</name>
<evidence type="ECO:0000256" key="1">
    <source>
        <dbReference type="SAM" id="MobiDB-lite"/>
    </source>
</evidence>
<feature type="signal peptide" evidence="2">
    <location>
        <begin position="1"/>
        <end position="27"/>
    </location>
</feature>
<dbReference type="SUPFAM" id="SSF56300">
    <property type="entry name" value="Metallo-dependent phosphatases"/>
    <property type="match status" value="1"/>
</dbReference>
<feature type="domain" description="Calcineurin-like phosphoesterase" evidence="3">
    <location>
        <begin position="50"/>
        <end position="294"/>
    </location>
</feature>
<organism evidence="4 5">
    <name type="scientific">Rubritalea tangerina</name>
    <dbReference type="NCBI Taxonomy" id="430798"/>
    <lineage>
        <taxon>Bacteria</taxon>
        <taxon>Pseudomonadati</taxon>
        <taxon>Verrucomicrobiota</taxon>
        <taxon>Verrucomicrobiia</taxon>
        <taxon>Verrucomicrobiales</taxon>
        <taxon>Rubritaleaceae</taxon>
        <taxon>Rubritalea</taxon>
    </lineage>
</organism>
<comment type="caution">
    <text evidence="4">The sequence shown here is derived from an EMBL/GenBank/DDBJ whole genome shotgun (WGS) entry which is preliminary data.</text>
</comment>
<evidence type="ECO:0000313" key="5">
    <source>
        <dbReference type="Proteomes" id="UP001597389"/>
    </source>
</evidence>
<dbReference type="InterPro" id="IPR004843">
    <property type="entry name" value="Calcineurin-like_PHP"/>
</dbReference>
<protein>
    <submittedName>
        <fullName evidence="4">Metallophosphoesterase</fullName>
    </submittedName>
</protein>
<keyword evidence="2" id="KW-0732">Signal</keyword>
<evidence type="ECO:0000256" key="2">
    <source>
        <dbReference type="SAM" id="SignalP"/>
    </source>
</evidence>
<dbReference type="InterPro" id="IPR051918">
    <property type="entry name" value="STPP_CPPED1"/>
</dbReference>
<dbReference type="InterPro" id="IPR029052">
    <property type="entry name" value="Metallo-depent_PP-like"/>
</dbReference>
<feature type="region of interest" description="Disordered" evidence="1">
    <location>
        <begin position="246"/>
        <end position="270"/>
    </location>
</feature>
<dbReference type="PROSITE" id="PS51318">
    <property type="entry name" value="TAT"/>
    <property type="match status" value="1"/>
</dbReference>
<sequence>MTTRRQFNKQMGFAMLGSVLTSNNLSAAPKLGTAKAVSASKGIGKEGWTIAVIPDSQNYAKFKKNQQHFDLMTEWIAKHMKAWNIQLVLHEGDFVEQNDIAQGGGPGFGDQNAEEQWRSAQRSMSTLYGKVPTILATGNHDYGFRNAENRQTRFNNYFGLTDNPLTCDGLGGGIWREGFTNSFGATTLENAIYTLNAPDGRDILVASLEWGPRNEVVEWAKDSLGQLKYRNHFGILLTHSYLHDDNQRDGVKNRPGNPHRYPTGKGGNTNDGADLWEKLVKDSPNINLVLNGHVEGKHVGYRMDVKSNRDTVHQMLFNSQGLGGGMRENGNGGDGWIRLLTFEPDRRTLSVRTFSPFMEKLGKTAWNTGPGHNFTVEI</sequence>
<accession>A0ABW4ZCV5</accession>